<proteinExistence type="predicted"/>
<reference evidence="2 3" key="1">
    <citation type="journal article" date="2019" name="Sci. Rep.">
        <title>A high-quality genome of Eragrostis curvula grass provides insights into Poaceae evolution and supports new strategies to enhance forage quality.</title>
        <authorList>
            <person name="Carballo J."/>
            <person name="Santos B.A.C.M."/>
            <person name="Zappacosta D."/>
            <person name="Garbus I."/>
            <person name="Selva J.P."/>
            <person name="Gallo C.A."/>
            <person name="Diaz A."/>
            <person name="Albertini E."/>
            <person name="Caccamo M."/>
            <person name="Echenique V."/>
        </authorList>
    </citation>
    <scope>NUCLEOTIDE SEQUENCE [LARGE SCALE GENOMIC DNA]</scope>
    <source>
        <strain evidence="3">cv. Victoria</strain>
        <tissue evidence="2">Leaf</tissue>
    </source>
</reference>
<dbReference type="EMBL" id="RWGY01000029">
    <property type="protein sequence ID" value="TVU18926.1"/>
    <property type="molecule type" value="Genomic_DNA"/>
</dbReference>
<feature type="region of interest" description="Disordered" evidence="1">
    <location>
        <begin position="54"/>
        <end position="79"/>
    </location>
</feature>
<evidence type="ECO:0000256" key="1">
    <source>
        <dbReference type="SAM" id="MobiDB-lite"/>
    </source>
</evidence>
<feature type="non-terminal residue" evidence="2">
    <location>
        <position position="154"/>
    </location>
</feature>
<evidence type="ECO:0008006" key="4">
    <source>
        <dbReference type="Google" id="ProtNLM"/>
    </source>
</evidence>
<organism evidence="2 3">
    <name type="scientific">Eragrostis curvula</name>
    <name type="common">weeping love grass</name>
    <dbReference type="NCBI Taxonomy" id="38414"/>
    <lineage>
        <taxon>Eukaryota</taxon>
        <taxon>Viridiplantae</taxon>
        <taxon>Streptophyta</taxon>
        <taxon>Embryophyta</taxon>
        <taxon>Tracheophyta</taxon>
        <taxon>Spermatophyta</taxon>
        <taxon>Magnoliopsida</taxon>
        <taxon>Liliopsida</taxon>
        <taxon>Poales</taxon>
        <taxon>Poaceae</taxon>
        <taxon>PACMAD clade</taxon>
        <taxon>Chloridoideae</taxon>
        <taxon>Eragrostideae</taxon>
        <taxon>Eragrostidinae</taxon>
        <taxon>Eragrostis</taxon>
    </lineage>
</organism>
<dbReference type="Proteomes" id="UP000324897">
    <property type="component" value="Chromosome 7"/>
</dbReference>
<gene>
    <name evidence="2" type="ORF">EJB05_35046</name>
</gene>
<evidence type="ECO:0000313" key="3">
    <source>
        <dbReference type="Proteomes" id="UP000324897"/>
    </source>
</evidence>
<feature type="compositionally biased region" description="Low complexity" evidence="1">
    <location>
        <begin position="64"/>
        <end position="77"/>
    </location>
</feature>
<comment type="caution">
    <text evidence="2">The sequence shown here is derived from an EMBL/GenBank/DDBJ whole genome shotgun (WGS) entry which is preliminary data.</text>
</comment>
<feature type="compositionally biased region" description="Basic and acidic residues" evidence="1">
    <location>
        <begin position="15"/>
        <end position="25"/>
    </location>
</feature>
<evidence type="ECO:0000313" key="2">
    <source>
        <dbReference type="EMBL" id="TVU18926.1"/>
    </source>
</evidence>
<feature type="compositionally biased region" description="Basic residues" evidence="1">
    <location>
        <begin position="26"/>
        <end position="37"/>
    </location>
</feature>
<protein>
    <recommendedName>
        <fullName evidence="4">SIAH-type domain-containing protein</fullName>
    </recommendedName>
</protein>
<name>A0A5J9U5S4_9POAL</name>
<feature type="region of interest" description="Disordered" evidence="1">
    <location>
        <begin position="1"/>
        <end position="37"/>
    </location>
</feature>
<accession>A0A5J9U5S4</accession>
<sequence>MKARVMGMTNGAVKQEQHETEEEKIRRKAKLPRQRHAIKSVGDQFEVEARHAPLPGLLESHETSSSASLAARATPRCTAPPPPRAYAACIKADAFVCDDKQPCAFGCKGIIVYHETAEHHRVSQGRLLDEFTTAHGRTNEAVDGEVVLRATKFV</sequence>
<dbReference type="Gramene" id="TVU18926">
    <property type="protein sequence ID" value="TVU18926"/>
    <property type="gene ID" value="EJB05_35046"/>
</dbReference>
<keyword evidence="3" id="KW-1185">Reference proteome</keyword>
<dbReference type="AlphaFoldDB" id="A0A5J9U5S4"/>